<evidence type="ECO:0000313" key="2">
    <source>
        <dbReference type="Proteomes" id="UP000799755"/>
    </source>
</evidence>
<sequence>MYRAHGVARIPRTRDQSLSPRPPTFTERGLSTRTRLNIWRFLELGWHPLAILDREGCSERAVYNIQSNIRAHRSLRVPLKGKLGAPNEIVHRLALERGVHVHRATVSRFLHKMSWSRRTLRPISIDRGEELRESYRRDETIRAGGSGGWRHRAYAPVGHEARYMADIKRSSTWAILHAYTINGYLPCMGIKEGYFSREQFIDWIENSLLPTLNRIYGNRPMVIVLDNVAIHTNEVIEAAGDIVRYLPPYLLDYNLIELTFSVLKAWIRRTVDFGGFLRAAIQESKCDRFARRHFKYAAGGLYIE</sequence>
<gene>
    <name evidence="1" type="ORF">BDR25DRAFT_338227</name>
</gene>
<organism evidence="1 2">
    <name type="scientific">Lindgomyces ingoldianus</name>
    <dbReference type="NCBI Taxonomy" id="673940"/>
    <lineage>
        <taxon>Eukaryota</taxon>
        <taxon>Fungi</taxon>
        <taxon>Dikarya</taxon>
        <taxon>Ascomycota</taxon>
        <taxon>Pezizomycotina</taxon>
        <taxon>Dothideomycetes</taxon>
        <taxon>Pleosporomycetidae</taxon>
        <taxon>Pleosporales</taxon>
        <taxon>Lindgomycetaceae</taxon>
        <taxon>Lindgomyces</taxon>
    </lineage>
</organism>
<dbReference type="Proteomes" id="UP000799755">
    <property type="component" value="Unassembled WGS sequence"/>
</dbReference>
<keyword evidence="2" id="KW-1185">Reference proteome</keyword>
<name>A0ACB6Q8R9_9PLEO</name>
<reference evidence="1" key="1">
    <citation type="journal article" date="2020" name="Stud. Mycol.">
        <title>101 Dothideomycetes genomes: a test case for predicting lifestyles and emergence of pathogens.</title>
        <authorList>
            <person name="Haridas S."/>
            <person name="Albert R."/>
            <person name="Binder M."/>
            <person name="Bloem J."/>
            <person name="Labutti K."/>
            <person name="Salamov A."/>
            <person name="Andreopoulos B."/>
            <person name="Baker S."/>
            <person name="Barry K."/>
            <person name="Bills G."/>
            <person name="Bluhm B."/>
            <person name="Cannon C."/>
            <person name="Castanera R."/>
            <person name="Culley D."/>
            <person name="Daum C."/>
            <person name="Ezra D."/>
            <person name="Gonzalez J."/>
            <person name="Henrissat B."/>
            <person name="Kuo A."/>
            <person name="Liang C."/>
            <person name="Lipzen A."/>
            <person name="Lutzoni F."/>
            <person name="Magnuson J."/>
            <person name="Mondo S."/>
            <person name="Nolan M."/>
            <person name="Ohm R."/>
            <person name="Pangilinan J."/>
            <person name="Park H.-J."/>
            <person name="Ramirez L."/>
            <person name="Alfaro M."/>
            <person name="Sun H."/>
            <person name="Tritt A."/>
            <person name="Yoshinaga Y."/>
            <person name="Zwiers L.-H."/>
            <person name="Turgeon B."/>
            <person name="Goodwin S."/>
            <person name="Spatafora J."/>
            <person name="Crous P."/>
            <person name="Grigoriev I."/>
        </authorList>
    </citation>
    <scope>NUCLEOTIDE SEQUENCE</scope>
    <source>
        <strain evidence="1">ATCC 200398</strain>
    </source>
</reference>
<protein>
    <submittedName>
        <fullName evidence="1">Uncharacterized protein</fullName>
    </submittedName>
</protein>
<evidence type="ECO:0000313" key="1">
    <source>
        <dbReference type="EMBL" id="KAF2462532.1"/>
    </source>
</evidence>
<comment type="caution">
    <text evidence="1">The sequence shown here is derived from an EMBL/GenBank/DDBJ whole genome shotgun (WGS) entry which is preliminary data.</text>
</comment>
<dbReference type="EMBL" id="MU003582">
    <property type="protein sequence ID" value="KAF2462532.1"/>
    <property type="molecule type" value="Genomic_DNA"/>
</dbReference>
<proteinExistence type="predicted"/>
<accession>A0ACB6Q8R9</accession>